<dbReference type="Gene3D" id="3.40.50.720">
    <property type="entry name" value="NAD(P)-binding Rossmann-like Domain"/>
    <property type="match status" value="2"/>
</dbReference>
<proteinExistence type="inferred from homology"/>
<dbReference type="Proteomes" id="UP000019484">
    <property type="component" value="Unassembled WGS sequence"/>
</dbReference>
<comment type="similarity">
    <text evidence="1 4">Belongs to the D-isomer specific 2-hydroxyacid dehydrogenase family.</text>
</comment>
<dbReference type="RefSeq" id="XP_007726651.1">
    <property type="nucleotide sequence ID" value="XM_007728461.1"/>
</dbReference>
<keyword evidence="2 4" id="KW-0560">Oxidoreductase</keyword>
<dbReference type="eggNOG" id="KOG0068">
    <property type="taxonomic scope" value="Eukaryota"/>
</dbReference>
<dbReference type="HOGENOM" id="CLU_019796_1_3_1"/>
<evidence type="ECO:0000256" key="3">
    <source>
        <dbReference type="ARBA" id="ARBA00023027"/>
    </source>
</evidence>
<dbReference type="GO" id="GO:0051287">
    <property type="term" value="F:NAD binding"/>
    <property type="evidence" value="ECO:0007669"/>
    <property type="project" value="InterPro"/>
</dbReference>
<evidence type="ECO:0000256" key="4">
    <source>
        <dbReference type="RuleBase" id="RU003719"/>
    </source>
</evidence>
<dbReference type="InterPro" id="IPR006140">
    <property type="entry name" value="D-isomer_DH_NAD-bd"/>
</dbReference>
<dbReference type="AlphaFoldDB" id="W9XW07"/>
<gene>
    <name evidence="7" type="ORF">A1O1_07594</name>
</gene>
<protein>
    <recommendedName>
        <fullName evidence="9">Glycerate dehydrogenase</fullName>
    </recommendedName>
</protein>
<evidence type="ECO:0000313" key="8">
    <source>
        <dbReference type="Proteomes" id="UP000019484"/>
    </source>
</evidence>
<dbReference type="SUPFAM" id="SSF52283">
    <property type="entry name" value="Formate/glycerate dehydrogenase catalytic domain-like"/>
    <property type="match status" value="1"/>
</dbReference>
<evidence type="ECO:0000256" key="2">
    <source>
        <dbReference type="ARBA" id="ARBA00023002"/>
    </source>
</evidence>
<feature type="domain" description="D-isomer specific 2-hydroxyacid dehydrogenase catalytic" evidence="5">
    <location>
        <begin position="30"/>
        <end position="349"/>
    </location>
</feature>
<evidence type="ECO:0008006" key="9">
    <source>
        <dbReference type="Google" id="ProtNLM"/>
    </source>
</evidence>
<feature type="domain" description="D-isomer specific 2-hydroxyacid dehydrogenase NAD-binding" evidence="6">
    <location>
        <begin position="119"/>
        <end position="297"/>
    </location>
</feature>
<name>W9XW07_9EURO</name>
<evidence type="ECO:0000256" key="1">
    <source>
        <dbReference type="ARBA" id="ARBA00005854"/>
    </source>
</evidence>
<dbReference type="EMBL" id="AMWN01000007">
    <property type="protein sequence ID" value="EXJ81530.1"/>
    <property type="molecule type" value="Genomic_DNA"/>
</dbReference>
<dbReference type="SUPFAM" id="SSF51735">
    <property type="entry name" value="NAD(P)-binding Rossmann-fold domains"/>
    <property type="match status" value="1"/>
</dbReference>
<dbReference type="GeneID" id="19162450"/>
<keyword evidence="8" id="KW-1185">Reference proteome</keyword>
<dbReference type="InterPro" id="IPR006139">
    <property type="entry name" value="D-isomer_2_OHA_DH_cat_dom"/>
</dbReference>
<dbReference type="InterPro" id="IPR050418">
    <property type="entry name" value="D-iso_2-hydroxyacid_DH_PdxB"/>
</dbReference>
<comment type="caution">
    <text evidence="7">The sequence shown here is derived from an EMBL/GenBank/DDBJ whole genome shotgun (WGS) entry which is preliminary data.</text>
</comment>
<dbReference type="OrthoDB" id="298012at2759"/>
<dbReference type="PANTHER" id="PTHR43761:SF1">
    <property type="entry name" value="D-ISOMER SPECIFIC 2-HYDROXYACID DEHYDROGENASE CATALYTIC DOMAIN-CONTAINING PROTEIN-RELATED"/>
    <property type="match status" value="1"/>
</dbReference>
<dbReference type="Pfam" id="PF00389">
    <property type="entry name" value="2-Hacid_dh"/>
    <property type="match status" value="1"/>
</dbReference>
<dbReference type="Pfam" id="PF02826">
    <property type="entry name" value="2-Hacid_dh_C"/>
    <property type="match status" value="1"/>
</dbReference>
<evidence type="ECO:0000259" key="6">
    <source>
        <dbReference type="Pfam" id="PF02826"/>
    </source>
</evidence>
<organism evidence="7 8">
    <name type="scientific">Capronia coronata CBS 617.96</name>
    <dbReference type="NCBI Taxonomy" id="1182541"/>
    <lineage>
        <taxon>Eukaryota</taxon>
        <taxon>Fungi</taxon>
        <taxon>Dikarya</taxon>
        <taxon>Ascomycota</taxon>
        <taxon>Pezizomycotina</taxon>
        <taxon>Eurotiomycetes</taxon>
        <taxon>Chaetothyriomycetidae</taxon>
        <taxon>Chaetothyriales</taxon>
        <taxon>Herpotrichiellaceae</taxon>
        <taxon>Capronia</taxon>
    </lineage>
</organism>
<evidence type="ECO:0000259" key="5">
    <source>
        <dbReference type="Pfam" id="PF00389"/>
    </source>
</evidence>
<dbReference type="InterPro" id="IPR036291">
    <property type="entry name" value="NAD(P)-bd_dom_sf"/>
</dbReference>
<accession>W9XW07</accession>
<dbReference type="STRING" id="1182541.W9XW07"/>
<dbReference type="PANTHER" id="PTHR43761">
    <property type="entry name" value="D-ISOMER SPECIFIC 2-HYDROXYACID DEHYDROGENASE FAMILY PROTEIN (AFU_ORTHOLOGUE AFUA_1G13630)"/>
    <property type="match status" value="1"/>
</dbReference>
<keyword evidence="3" id="KW-0520">NAD</keyword>
<dbReference type="CDD" id="cd05198">
    <property type="entry name" value="formate_dh_like"/>
    <property type="match status" value="1"/>
</dbReference>
<reference evidence="7 8" key="1">
    <citation type="submission" date="2013-03" db="EMBL/GenBank/DDBJ databases">
        <title>The Genome Sequence of Capronia coronata CBS 617.96.</title>
        <authorList>
            <consortium name="The Broad Institute Genomics Platform"/>
            <person name="Cuomo C."/>
            <person name="de Hoog S."/>
            <person name="Gorbushina A."/>
            <person name="Walker B."/>
            <person name="Young S.K."/>
            <person name="Zeng Q."/>
            <person name="Gargeya S."/>
            <person name="Fitzgerald M."/>
            <person name="Haas B."/>
            <person name="Abouelleil A."/>
            <person name="Allen A.W."/>
            <person name="Alvarado L."/>
            <person name="Arachchi H.M."/>
            <person name="Berlin A.M."/>
            <person name="Chapman S.B."/>
            <person name="Gainer-Dewar J."/>
            <person name="Goldberg J."/>
            <person name="Griggs A."/>
            <person name="Gujja S."/>
            <person name="Hansen M."/>
            <person name="Howarth C."/>
            <person name="Imamovic A."/>
            <person name="Ireland A."/>
            <person name="Larimer J."/>
            <person name="McCowan C."/>
            <person name="Murphy C."/>
            <person name="Pearson M."/>
            <person name="Poon T.W."/>
            <person name="Priest M."/>
            <person name="Roberts A."/>
            <person name="Saif S."/>
            <person name="Shea T."/>
            <person name="Sisk P."/>
            <person name="Sykes S."/>
            <person name="Wortman J."/>
            <person name="Nusbaum C."/>
            <person name="Birren B."/>
        </authorList>
    </citation>
    <scope>NUCLEOTIDE SEQUENCE [LARGE SCALE GENOMIC DNA]</scope>
    <source>
        <strain evidence="7 8">CBS 617.96</strain>
    </source>
</reference>
<dbReference type="GO" id="GO:0016616">
    <property type="term" value="F:oxidoreductase activity, acting on the CH-OH group of donors, NAD or NADP as acceptor"/>
    <property type="evidence" value="ECO:0007669"/>
    <property type="project" value="InterPro"/>
</dbReference>
<sequence>MSVTGSSRIKIVALEAQFGPIPEFDGFNGEYDITIYDQTPRDDVKVLNERIRDADIAIITTMPLAAATLSAEVTPRLRAIMIMAAGTDHVDLEYCRNRGIRVLNSPRANTTTVAEHAIALYFATRRCIVQTHIRTVDDQWPKKRTLLSSLRDRDNNLPLGVKDEVVGIIGYGGVGKHIAKLCLALGMTVLIADRKTSSTQQTTPSASGSDGMSRSSFADILAKCTVIFVAIPRLPTTLDTISEAELAQMNSRAVLINVSRGGIVNENDLLSALRTRQIAGAATDVFVTEPASTENSVLLKALADESAREDGEKLPLVVTPHTAWYSEVTMENLVQDVKDNVIGWSRGVLPPENLIV</sequence>
<evidence type="ECO:0000313" key="7">
    <source>
        <dbReference type="EMBL" id="EXJ81530.1"/>
    </source>
</evidence>